<gene>
    <name evidence="1" type="ORF">EV182_000961</name>
</gene>
<name>A0ACC1HK28_9FUNG</name>
<keyword evidence="2" id="KW-1185">Reference proteome</keyword>
<dbReference type="EMBL" id="JAMZIH010005237">
    <property type="protein sequence ID" value="KAJ1675597.1"/>
    <property type="molecule type" value="Genomic_DNA"/>
</dbReference>
<accession>A0ACC1HK28</accession>
<organism evidence="1 2">
    <name type="scientific">Spiromyces aspiralis</name>
    <dbReference type="NCBI Taxonomy" id="68401"/>
    <lineage>
        <taxon>Eukaryota</taxon>
        <taxon>Fungi</taxon>
        <taxon>Fungi incertae sedis</taxon>
        <taxon>Zoopagomycota</taxon>
        <taxon>Kickxellomycotina</taxon>
        <taxon>Kickxellomycetes</taxon>
        <taxon>Kickxellales</taxon>
        <taxon>Kickxellaceae</taxon>
        <taxon>Spiromyces</taxon>
    </lineage>
</organism>
<comment type="caution">
    <text evidence="1">The sequence shown here is derived from an EMBL/GenBank/DDBJ whole genome shotgun (WGS) entry which is preliminary data.</text>
</comment>
<sequence>MATQILVRVPEAGGSLGLVLAATHDITVGELRARIARELGCSSPADLRVTTIGGLELGCGSNNDRDPAFACDDSFRQVMACRRVCGGKGGFGSMLRSQGGKMSSKKITNFDSCRDLSGRRLKTAKAAQGVEELLNVEEQEALRRKQLRRKKIEEGLKERPAKKHHFDDLNYIKESEAIAESTKSDTRKAMKRLLHDSKKRHQQGSSSPSSEETLVQGVAPDPVKFVGAWGDEIPETLTSSEDESDDEDTATGQDAEEDKEAQEIKGHDKPSIASSRKRQSPTSGKPSKSKSKSRSKSKN</sequence>
<evidence type="ECO:0000313" key="1">
    <source>
        <dbReference type="EMBL" id="KAJ1675597.1"/>
    </source>
</evidence>
<dbReference type="Proteomes" id="UP001145114">
    <property type="component" value="Unassembled WGS sequence"/>
</dbReference>
<reference evidence="1" key="1">
    <citation type="submission" date="2022-06" db="EMBL/GenBank/DDBJ databases">
        <title>Phylogenomic reconstructions and comparative analyses of Kickxellomycotina fungi.</title>
        <authorList>
            <person name="Reynolds N.K."/>
            <person name="Stajich J.E."/>
            <person name="Barry K."/>
            <person name="Grigoriev I.V."/>
            <person name="Crous P."/>
            <person name="Smith M.E."/>
        </authorList>
    </citation>
    <scope>NUCLEOTIDE SEQUENCE</scope>
    <source>
        <strain evidence="1">RSA 2271</strain>
    </source>
</reference>
<protein>
    <submittedName>
        <fullName evidence="1">Uncharacterized protein</fullName>
    </submittedName>
</protein>
<evidence type="ECO:0000313" key="2">
    <source>
        <dbReference type="Proteomes" id="UP001145114"/>
    </source>
</evidence>
<proteinExistence type="predicted"/>